<dbReference type="Proteomes" id="UP000737018">
    <property type="component" value="Unassembled WGS sequence"/>
</dbReference>
<comment type="similarity">
    <text evidence="1">Belongs to the leguminous lectin family.</text>
</comment>
<evidence type="ECO:0000256" key="1">
    <source>
        <dbReference type="ARBA" id="ARBA00007606"/>
    </source>
</evidence>
<dbReference type="Pfam" id="PF00139">
    <property type="entry name" value="Lectin_legB"/>
    <property type="match status" value="1"/>
</dbReference>
<evidence type="ECO:0000313" key="6">
    <source>
        <dbReference type="Proteomes" id="UP000737018"/>
    </source>
</evidence>
<feature type="domain" description="Legume lectin" evidence="4">
    <location>
        <begin position="41"/>
        <end position="285"/>
    </location>
</feature>
<dbReference type="AlphaFoldDB" id="A0A8J4QRM0"/>
<evidence type="ECO:0000256" key="2">
    <source>
        <dbReference type="ARBA" id="ARBA00022734"/>
    </source>
</evidence>
<accession>A0A8J4QRM0</accession>
<dbReference type="PANTHER" id="PTHR32401:SF49">
    <property type="entry name" value="OS10G0129200 PROTEIN"/>
    <property type="match status" value="1"/>
</dbReference>
<name>A0A8J4QRM0_9ROSI</name>
<dbReference type="CDD" id="cd06899">
    <property type="entry name" value="lectin_legume_LecRK_Arcelin_ConA"/>
    <property type="match status" value="1"/>
</dbReference>
<keyword evidence="3" id="KW-0812">Transmembrane</keyword>
<feature type="transmembrane region" description="Helical" evidence="3">
    <location>
        <begin position="12"/>
        <end position="32"/>
    </location>
</feature>
<keyword evidence="3" id="KW-0472">Membrane</keyword>
<dbReference type="FunFam" id="2.60.120.200:FF:000103">
    <property type="entry name" value="L-type lectin-domain containing receptor kinase IX.1"/>
    <property type="match status" value="1"/>
</dbReference>
<dbReference type="InterPro" id="IPR050258">
    <property type="entry name" value="Leguminous_Lectin"/>
</dbReference>
<dbReference type="SUPFAM" id="SSF49899">
    <property type="entry name" value="Concanavalin A-like lectins/glucanases"/>
    <property type="match status" value="1"/>
</dbReference>
<dbReference type="OrthoDB" id="2014828at2759"/>
<keyword evidence="6" id="KW-1185">Reference proteome</keyword>
<feature type="transmembrane region" description="Helical" evidence="3">
    <location>
        <begin position="302"/>
        <end position="328"/>
    </location>
</feature>
<sequence>MVMYNFKIEHFLFPQLSTLCYLTLITYFFSILNPITFTSAISFNFTSFSSSDSNIYMRELSLKTKPSQLTGNRLTFELVGRATYFKPTQLWDKDSGNLTDFTTHFSFAIDSQNRSVYGDGIAFFLAPVGSKIPKTKGGSTIGLTRGDQALDSKDNPFVAVEYDIYSNAYLDPPGEHVGIDLNSLKSVANISWYSNIAIKEGKRYEAWISYNSSSHNLSVFFTGFRNNVPIRQFLSTNVDLSHFLPELVTFGLSASTGNSSAIHTIYSWDFSSSLEIDDNITITKDPVSSPNIPAPNQRKNNALGLAVGLGSGGFVLVGGLALVLFALWKKSRRNEEEDYVLDDCIDENFLKGPEDLGSFHTMNWFQQMILMIMKS</sequence>
<evidence type="ECO:0000256" key="3">
    <source>
        <dbReference type="SAM" id="Phobius"/>
    </source>
</evidence>
<comment type="caution">
    <text evidence="5">The sequence shown here is derived from an EMBL/GenBank/DDBJ whole genome shotgun (WGS) entry which is preliminary data.</text>
</comment>
<dbReference type="InterPro" id="IPR013320">
    <property type="entry name" value="ConA-like_dom_sf"/>
</dbReference>
<dbReference type="InterPro" id="IPR001220">
    <property type="entry name" value="Legume_lectin_dom"/>
</dbReference>
<keyword evidence="2" id="KW-0430">Lectin</keyword>
<dbReference type="Gene3D" id="2.60.120.200">
    <property type="match status" value="1"/>
</dbReference>
<proteinExistence type="inferred from homology"/>
<keyword evidence="3" id="KW-1133">Transmembrane helix</keyword>
<dbReference type="PANTHER" id="PTHR32401">
    <property type="entry name" value="CONCANAVALIN A-LIKE LECTIN FAMILY PROTEIN"/>
    <property type="match status" value="1"/>
</dbReference>
<dbReference type="GO" id="GO:0030246">
    <property type="term" value="F:carbohydrate binding"/>
    <property type="evidence" value="ECO:0007669"/>
    <property type="project" value="UniProtKB-KW"/>
</dbReference>
<gene>
    <name evidence="5" type="ORF">CMV_022771</name>
</gene>
<protein>
    <recommendedName>
        <fullName evidence="4">Legume lectin domain-containing protein</fullName>
    </recommendedName>
</protein>
<evidence type="ECO:0000259" key="4">
    <source>
        <dbReference type="Pfam" id="PF00139"/>
    </source>
</evidence>
<evidence type="ECO:0000313" key="5">
    <source>
        <dbReference type="EMBL" id="KAF3951604.1"/>
    </source>
</evidence>
<dbReference type="EMBL" id="JRKL02004870">
    <property type="protein sequence ID" value="KAF3951604.1"/>
    <property type="molecule type" value="Genomic_DNA"/>
</dbReference>
<reference evidence="5" key="1">
    <citation type="submission" date="2020-03" db="EMBL/GenBank/DDBJ databases">
        <title>Castanea mollissima Vanexum genome sequencing.</title>
        <authorList>
            <person name="Staton M."/>
        </authorList>
    </citation>
    <scope>NUCLEOTIDE SEQUENCE</scope>
    <source>
        <tissue evidence="5">Leaf</tissue>
    </source>
</reference>
<organism evidence="5 6">
    <name type="scientific">Castanea mollissima</name>
    <name type="common">Chinese chestnut</name>
    <dbReference type="NCBI Taxonomy" id="60419"/>
    <lineage>
        <taxon>Eukaryota</taxon>
        <taxon>Viridiplantae</taxon>
        <taxon>Streptophyta</taxon>
        <taxon>Embryophyta</taxon>
        <taxon>Tracheophyta</taxon>
        <taxon>Spermatophyta</taxon>
        <taxon>Magnoliopsida</taxon>
        <taxon>eudicotyledons</taxon>
        <taxon>Gunneridae</taxon>
        <taxon>Pentapetalae</taxon>
        <taxon>rosids</taxon>
        <taxon>fabids</taxon>
        <taxon>Fagales</taxon>
        <taxon>Fagaceae</taxon>
        <taxon>Castanea</taxon>
    </lineage>
</organism>